<dbReference type="SUPFAM" id="SSF54534">
    <property type="entry name" value="FKBP-like"/>
    <property type="match status" value="1"/>
</dbReference>
<evidence type="ECO:0000256" key="1">
    <source>
        <dbReference type="ARBA" id="ARBA00000971"/>
    </source>
</evidence>
<sequence length="126" mass="13243">MLFVGMGCNKGNTEEMGNGLIIEDLVVGEGAEAQDYNKVVVNYTGSLEDGSVFDSSLNPGRGPFTFTLGVGSVIKGWDLGVKGMKVGGKRKLTIPPELGYGDQGASVIPPGATLIFEVDLLEVEVY</sequence>
<dbReference type="PANTHER" id="PTHR43811:SF19">
    <property type="entry name" value="39 KDA FK506-BINDING NUCLEAR PROTEIN"/>
    <property type="match status" value="1"/>
</dbReference>
<evidence type="ECO:0000259" key="5">
    <source>
        <dbReference type="PROSITE" id="PS50059"/>
    </source>
</evidence>
<name>A0A381N362_9ZZZZ</name>
<feature type="domain" description="PPIase FKBP-type" evidence="5">
    <location>
        <begin position="36"/>
        <end position="124"/>
    </location>
</feature>
<protein>
    <recommendedName>
        <fullName evidence="2">peptidylprolyl isomerase</fullName>
        <ecNumber evidence="2">5.2.1.8</ecNumber>
    </recommendedName>
</protein>
<dbReference type="EMBL" id="UINC01000093">
    <property type="protein sequence ID" value="SUZ48909.1"/>
    <property type="molecule type" value="Genomic_DNA"/>
</dbReference>
<evidence type="ECO:0000256" key="3">
    <source>
        <dbReference type="ARBA" id="ARBA00023110"/>
    </source>
</evidence>
<dbReference type="Gene3D" id="3.10.50.40">
    <property type="match status" value="1"/>
</dbReference>
<dbReference type="EC" id="5.2.1.8" evidence="2"/>
<dbReference type="PROSITE" id="PS50059">
    <property type="entry name" value="FKBP_PPIASE"/>
    <property type="match status" value="1"/>
</dbReference>
<dbReference type="GO" id="GO:0003755">
    <property type="term" value="F:peptidyl-prolyl cis-trans isomerase activity"/>
    <property type="evidence" value="ECO:0007669"/>
    <property type="project" value="UniProtKB-KW"/>
</dbReference>
<keyword evidence="3" id="KW-0697">Rotamase</keyword>
<gene>
    <name evidence="6" type="ORF">METZ01_LOCUS1763</name>
</gene>
<dbReference type="InterPro" id="IPR046357">
    <property type="entry name" value="PPIase_dom_sf"/>
</dbReference>
<evidence type="ECO:0000313" key="6">
    <source>
        <dbReference type="EMBL" id="SUZ48909.1"/>
    </source>
</evidence>
<proteinExistence type="predicted"/>
<evidence type="ECO:0000256" key="2">
    <source>
        <dbReference type="ARBA" id="ARBA00013194"/>
    </source>
</evidence>
<dbReference type="PANTHER" id="PTHR43811">
    <property type="entry name" value="FKBP-TYPE PEPTIDYL-PROLYL CIS-TRANS ISOMERASE FKPA"/>
    <property type="match status" value="1"/>
</dbReference>
<reference evidence="6" key="1">
    <citation type="submission" date="2018-05" db="EMBL/GenBank/DDBJ databases">
        <authorList>
            <person name="Lanie J.A."/>
            <person name="Ng W.-L."/>
            <person name="Kazmierczak K.M."/>
            <person name="Andrzejewski T.M."/>
            <person name="Davidsen T.M."/>
            <person name="Wayne K.J."/>
            <person name="Tettelin H."/>
            <person name="Glass J.I."/>
            <person name="Rusch D."/>
            <person name="Podicherti R."/>
            <person name="Tsui H.-C.T."/>
            <person name="Winkler M.E."/>
        </authorList>
    </citation>
    <scope>NUCLEOTIDE SEQUENCE</scope>
</reference>
<keyword evidence="4" id="KW-0413">Isomerase</keyword>
<comment type="catalytic activity">
    <reaction evidence="1">
        <text>[protein]-peptidylproline (omega=180) = [protein]-peptidylproline (omega=0)</text>
        <dbReference type="Rhea" id="RHEA:16237"/>
        <dbReference type="Rhea" id="RHEA-COMP:10747"/>
        <dbReference type="Rhea" id="RHEA-COMP:10748"/>
        <dbReference type="ChEBI" id="CHEBI:83833"/>
        <dbReference type="ChEBI" id="CHEBI:83834"/>
        <dbReference type="EC" id="5.2.1.8"/>
    </reaction>
</comment>
<dbReference type="Pfam" id="PF00254">
    <property type="entry name" value="FKBP_C"/>
    <property type="match status" value="1"/>
</dbReference>
<organism evidence="6">
    <name type="scientific">marine metagenome</name>
    <dbReference type="NCBI Taxonomy" id="408172"/>
    <lineage>
        <taxon>unclassified sequences</taxon>
        <taxon>metagenomes</taxon>
        <taxon>ecological metagenomes</taxon>
    </lineage>
</organism>
<dbReference type="InterPro" id="IPR001179">
    <property type="entry name" value="PPIase_FKBP_dom"/>
</dbReference>
<accession>A0A381N362</accession>
<dbReference type="FunFam" id="3.10.50.40:FF:000006">
    <property type="entry name" value="Peptidyl-prolyl cis-trans isomerase"/>
    <property type="match status" value="1"/>
</dbReference>
<dbReference type="AlphaFoldDB" id="A0A381N362"/>
<evidence type="ECO:0000256" key="4">
    <source>
        <dbReference type="ARBA" id="ARBA00023235"/>
    </source>
</evidence>